<protein>
    <submittedName>
        <fullName evidence="1">Uncharacterized protein</fullName>
    </submittedName>
</protein>
<name>A0AAW5MG06_AERVE</name>
<dbReference type="AlphaFoldDB" id="A0AAW5MG06"/>
<proteinExistence type="predicted"/>
<dbReference type="EMBL" id="JANLFC010000078">
    <property type="protein sequence ID" value="MCR4450667.1"/>
    <property type="molecule type" value="Genomic_DNA"/>
</dbReference>
<comment type="caution">
    <text evidence="1">The sequence shown here is derived from an EMBL/GenBank/DDBJ whole genome shotgun (WGS) entry which is preliminary data.</text>
</comment>
<organism evidence="1 2">
    <name type="scientific">Aeromonas veronii</name>
    <dbReference type="NCBI Taxonomy" id="654"/>
    <lineage>
        <taxon>Bacteria</taxon>
        <taxon>Pseudomonadati</taxon>
        <taxon>Pseudomonadota</taxon>
        <taxon>Gammaproteobacteria</taxon>
        <taxon>Aeromonadales</taxon>
        <taxon>Aeromonadaceae</taxon>
        <taxon>Aeromonas</taxon>
    </lineage>
</organism>
<evidence type="ECO:0000313" key="1">
    <source>
        <dbReference type="EMBL" id="MCR4450667.1"/>
    </source>
</evidence>
<dbReference type="RefSeq" id="WP_257725927.1">
    <property type="nucleotide sequence ID" value="NZ_JANLFC010000078.1"/>
</dbReference>
<reference evidence="1" key="1">
    <citation type="submission" date="2022-08" db="EMBL/GenBank/DDBJ databases">
        <title>A global survey of hypervirulent Aeromonas hydrophila identified this emerging pathogen in farmed fish in the lower Mekong River basin.</title>
        <authorList>
            <person name="Xu T."/>
            <person name="Rasmussen-Ivey C.R."/>
            <person name="Moen F.S."/>
            <person name="Fernandez Bravo A."/>
            <person name="Lamy B."/>
            <person name="Beaz-Hidalgo R."/>
            <person name="Khan C.D."/>
            <person name="Castro Escarpulli G."/>
            <person name="Yasin I.S.M."/>
            <person name="Figueras M.J."/>
            <person name="Azzam Sayuti M."/>
            <person name="Karim M.M."/>
            <person name="Alam K.M."/>
            <person name="Le T.T.T."/>
            <person name="Thao N.H.P."/>
            <person name="Addo S."/>
            <person name="Duodu S."/>
            <person name="Ali S."/>
            <person name="Mey S."/>
            <person name="Somony T."/>
            <person name="Liles M.R."/>
        </authorList>
    </citation>
    <scope>NUCLEOTIDE SEQUENCE</scope>
    <source>
        <strain evidence="1">0.14</strain>
    </source>
</reference>
<evidence type="ECO:0000313" key="2">
    <source>
        <dbReference type="Proteomes" id="UP001204061"/>
    </source>
</evidence>
<gene>
    <name evidence="1" type="ORF">NS965_19990</name>
</gene>
<accession>A0AAW5MG06</accession>
<dbReference type="Proteomes" id="UP001204061">
    <property type="component" value="Unassembled WGS sequence"/>
</dbReference>
<sequence>MALSAQLKGFVTLVSSPVIKSGALALITGLTTVFAYHMIYVKPSFDGIEAAQQRLVTVDITGLVRLKAADLALRKEDNLDDQAATKVAELQTYNDRIQQAIEAFNGANGGNIVVLPQQAVASPVEDITPIIKEIIDSQKPVK</sequence>